<reference evidence="3" key="1">
    <citation type="submission" date="2016-10" db="EMBL/GenBank/DDBJ databases">
        <authorList>
            <person name="Varghese N."/>
            <person name="Submissions S."/>
        </authorList>
    </citation>
    <scope>NUCLEOTIDE SEQUENCE [LARGE SCALE GENOMIC DNA]</scope>
    <source>
        <strain evidence="3">DSM 19482</strain>
    </source>
</reference>
<dbReference type="OrthoDB" id="883248at2"/>
<proteinExistence type="predicted"/>
<dbReference type="EMBL" id="FTPU01000007">
    <property type="protein sequence ID" value="SIT96275.1"/>
    <property type="molecule type" value="Genomic_DNA"/>
</dbReference>
<sequence>MRKTLIVAGMIFLSQIISAQTKLENTYKVEVGLQGISVGTEIPISDKFLADVNLGWGGITDFWSNGISYEWSNNSNSIFARAQVRYYLNRERRSEKGHSLKNNSGTFLAFQSKFLFSGTEYYSPQVGKSWLNEIQFGQQLPLGNHFIFRYYAGVGNASDLDYNQNKVYPALGFALGFAF</sequence>
<dbReference type="Proteomes" id="UP000187261">
    <property type="component" value="Unassembled WGS sequence"/>
</dbReference>
<organism evidence="2 3">
    <name type="scientific">Epilithonimonas bovis DSM 19482</name>
    <dbReference type="NCBI Taxonomy" id="1121284"/>
    <lineage>
        <taxon>Bacteria</taxon>
        <taxon>Pseudomonadati</taxon>
        <taxon>Bacteroidota</taxon>
        <taxon>Flavobacteriia</taxon>
        <taxon>Flavobacteriales</taxon>
        <taxon>Weeksellaceae</taxon>
        <taxon>Chryseobacterium group</taxon>
        <taxon>Epilithonimonas</taxon>
    </lineage>
</organism>
<feature type="signal peptide" evidence="1">
    <location>
        <begin position="1"/>
        <end position="19"/>
    </location>
</feature>
<protein>
    <recommendedName>
        <fullName evidence="4">DUF3575 domain-containing protein</fullName>
    </recommendedName>
</protein>
<keyword evidence="1" id="KW-0732">Signal</keyword>
<evidence type="ECO:0000313" key="3">
    <source>
        <dbReference type="Proteomes" id="UP000187261"/>
    </source>
</evidence>
<evidence type="ECO:0008006" key="4">
    <source>
        <dbReference type="Google" id="ProtNLM"/>
    </source>
</evidence>
<evidence type="ECO:0000256" key="1">
    <source>
        <dbReference type="SAM" id="SignalP"/>
    </source>
</evidence>
<accession>A0A1U7PRT0</accession>
<evidence type="ECO:0000313" key="2">
    <source>
        <dbReference type="EMBL" id="SIT96275.1"/>
    </source>
</evidence>
<gene>
    <name evidence="2" type="ORF">SAMN05660493_00951</name>
</gene>
<name>A0A1U7PRT0_9FLAO</name>
<dbReference type="RefSeq" id="WP_076782321.1">
    <property type="nucleotide sequence ID" value="NZ_FTPU01000007.1"/>
</dbReference>
<feature type="chain" id="PRO_5013228156" description="DUF3575 domain-containing protein" evidence="1">
    <location>
        <begin position="20"/>
        <end position="179"/>
    </location>
</feature>
<keyword evidence="3" id="KW-1185">Reference proteome</keyword>
<dbReference type="AlphaFoldDB" id="A0A1U7PRT0"/>